<dbReference type="InterPro" id="IPR001792">
    <property type="entry name" value="Acylphosphatase-like_dom"/>
</dbReference>
<dbReference type="PANTHER" id="PTHR10029:SF10">
    <property type="entry name" value="GEO08407P1"/>
    <property type="match status" value="1"/>
</dbReference>
<evidence type="ECO:0000256" key="2">
    <source>
        <dbReference type="ARBA" id="ARBA00012150"/>
    </source>
</evidence>
<dbReference type="OrthoDB" id="7961613at2759"/>
<dbReference type="PANTHER" id="PTHR10029">
    <property type="entry name" value="ACYLPHOSPHATASE"/>
    <property type="match status" value="1"/>
</dbReference>
<dbReference type="SUPFAM" id="SSF54975">
    <property type="entry name" value="Acylphosphatase/BLUF domain-like"/>
    <property type="match status" value="1"/>
</dbReference>
<comment type="catalytic activity">
    <reaction evidence="4">
        <text>an acyl phosphate + H2O = a carboxylate + phosphate + H(+)</text>
        <dbReference type="Rhea" id="RHEA:14965"/>
        <dbReference type="ChEBI" id="CHEBI:15377"/>
        <dbReference type="ChEBI" id="CHEBI:15378"/>
        <dbReference type="ChEBI" id="CHEBI:29067"/>
        <dbReference type="ChEBI" id="CHEBI:43474"/>
        <dbReference type="ChEBI" id="CHEBI:59918"/>
        <dbReference type="EC" id="3.6.1.7"/>
    </reaction>
</comment>
<dbReference type="PRINTS" id="PR00112">
    <property type="entry name" value="ACYLPHPHTASE"/>
</dbReference>
<dbReference type="InterPro" id="IPR036046">
    <property type="entry name" value="Acylphosphatase-like_dom_sf"/>
</dbReference>
<dbReference type="STRING" id="568069.A0A1J1I7J7"/>
<name>A0A1J1I7J7_9DIPT</name>
<gene>
    <name evidence="8" type="primary">putative Acylphosphatase-2</name>
    <name evidence="8" type="ORF">CLUMA_CG007894</name>
</gene>
<evidence type="ECO:0000259" key="7">
    <source>
        <dbReference type="PROSITE" id="PS51160"/>
    </source>
</evidence>
<dbReference type="EC" id="3.6.1.7" evidence="2"/>
<keyword evidence="9" id="KW-1185">Reference proteome</keyword>
<dbReference type="InterPro" id="IPR020456">
    <property type="entry name" value="Acylphosphatase"/>
</dbReference>
<accession>A0A1J1I7J7</accession>
<dbReference type="EMBL" id="CVRI01000038">
    <property type="protein sequence ID" value="CRK94385.1"/>
    <property type="molecule type" value="Genomic_DNA"/>
</dbReference>
<dbReference type="Proteomes" id="UP000183832">
    <property type="component" value="Unassembled WGS sequence"/>
</dbReference>
<dbReference type="Gene3D" id="3.30.70.100">
    <property type="match status" value="1"/>
</dbReference>
<dbReference type="GO" id="GO:0003998">
    <property type="term" value="F:acylphosphatase activity"/>
    <property type="evidence" value="ECO:0007669"/>
    <property type="project" value="UniProtKB-EC"/>
</dbReference>
<dbReference type="PROSITE" id="PS51160">
    <property type="entry name" value="ACYLPHOSPHATASE_3"/>
    <property type="match status" value="1"/>
</dbReference>
<comment type="caution">
    <text evidence="5">Lacks conserved residue(s) required for the propagation of feature annotation.</text>
</comment>
<dbReference type="FunFam" id="3.30.70.100:FF:000011">
    <property type="entry name" value="Acylphosphatase"/>
    <property type="match status" value="1"/>
</dbReference>
<dbReference type="AlphaFoldDB" id="A0A1J1I7J7"/>
<reference evidence="8 9" key="1">
    <citation type="submission" date="2015-04" db="EMBL/GenBank/DDBJ databases">
        <authorList>
            <person name="Syromyatnikov M.Y."/>
            <person name="Popov V.N."/>
        </authorList>
    </citation>
    <scope>NUCLEOTIDE SEQUENCE [LARGE SCALE GENOMIC DNA]</scope>
</reference>
<evidence type="ECO:0000256" key="5">
    <source>
        <dbReference type="PROSITE-ProRule" id="PRU00520"/>
    </source>
</evidence>
<evidence type="ECO:0000256" key="3">
    <source>
        <dbReference type="ARBA" id="ARBA00022801"/>
    </source>
</evidence>
<dbReference type="Pfam" id="PF00708">
    <property type="entry name" value="Acylphosphatase"/>
    <property type="match status" value="1"/>
</dbReference>
<organism evidence="8 9">
    <name type="scientific">Clunio marinus</name>
    <dbReference type="NCBI Taxonomy" id="568069"/>
    <lineage>
        <taxon>Eukaryota</taxon>
        <taxon>Metazoa</taxon>
        <taxon>Ecdysozoa</taxon>
        <taxon>Arthropoda</taxon>
        <taxon>Hexapoda</taxon>
        <taxon>Insecta</taxon>
        <taxon>Pterygota</taxon>
        <taxon>Neoptera</taxon>
        <taxon>Endopterygota</taxon>
        <taxon>Diptera</taxon>
        <taxon>Nematocera</taxon>
        <taxon>Chironomoidea</taxon>
        <taxon>Chironomidae</taxon>
        <taxon>Clunio</taxon>
    </lineage>
</organism>
<evidence type="ECO:0000313" key="9">
    <source>
        <dbReference type="Proteomes" id="UP000183832"/>
    </source>
</evidence>
<evidence type="ECO:0000256" key="1">
    <source>
        <dbReference type="ARBA" id="ARBA00005614"/>
    </source>
</evidence>
<proteinExistence type="inferred from homology"/>
<protein>
    <recommendedName>
        <fullName evidence="2">acylphosphatase</fullName>
        <ecNumber evidence="2">3.6.1.7</ecNumber>
    </recommendedName>
</protein>
<evidence type="ECO:0000256" key="6">
    <source>
        <dbReference type="RuleBase" id="RU004168"/>
    </source>
</evidence>
<sequence length="101" mass="11798">MEMDDANILVQCDFEVFGHVQGCGFTKYCRDNCLNAGIRGWVKNSKRGTIVGKMQGLKPEIDKMVDWLRHIGSPGSKIERVEFENWITISRYDYKDYQIRF</sequence>
<comment type="similarity">
    <text evidence="1 6">Belongs to the acylphosphatase family.</text>
</comment>
<feature type="domain" description="Acylphosphatase-like" evidence="7">
    <location>
        <begin position="11"/>
        <end position="101"/>
    </location>
</feature>
<keyword evidence="3" id="KW-0378">Hydrolase</keyword>
<evidence type="ECO:0000313" key="8">
    <source>
        <dbReference type="EMBL" id="CRK94385.1"/>
    </source>
</evidence>
<evidence type="ECO:0000256" key="4">
    <source>
        <dbReference type="ARBA" id="ARBA00047645"/>
    </source>
</evidence>